<dbReference type="InterPro" id="IPR050356">
    <property type="entry name" value="SulA_CellDiv_inhibitor"/>
</dbReference>
<dbReference type="AlphaFoldDB" id="C5TD23"/>
<dbReference type="SUPFAM" id="SSF56672">
    <property type="entry name" value="DNA/RNA polymerases"/>
    <property type="match status" value="1"/>
</dbReference>
<evidence type="ECO:0008006" key="4">
    <source>
        <dbReference type="Google" id="ProtNLM"/>
    </source>
</evidence>
<feature type="non-terminal residue" evidence="2">
    <location>
        <position position="197"/>
    </location>
</feature>
<dbReference type="PANTHER" id="PTHR35369:SF2">
    <property type="entry name" value="BLR3025 PROTEIN"/>
    <property type="match status" value="1"/>
</dbReference>
<comment type="caution">
    <text evidence="2">The sequence shown here is derived from an EMBL/GenBank/DDBJ whole genome shotgun (WGS) entry which is preliminary data.</text>
</comment>
<evidence type="ECO:0000313" key="3">
    <source>
        <dbReference type="Proteomes" id="UP000003856"/>
    </source>
</evidence>
<evidence type="ECO:0000256" key="1">
    <source>
        <dbReference type="ARBA" id="ARBA00022763"/>
    </source>
</evidence>
<accession>C5TD23</accession>
<protein>
    <recommendedName>
        <fullName evidence="4">UmuC domain-containing protein</fullName>
    </recommendedName>
</protein>
<dbReference type="GO" id="GO:0006281">
    <property type="term" value="P:DNA repair"/>
    <property type="evidence" value="ECO:0007669"/>
    <property type="project" value="TreeGrafter"/>
</dbReference>
<dbReference type="EMBL" id="ACQT01000571">
    <property type="protein sequence ID" value="EER57623.1"/>
    <property type="molecule type" value="Genomic_DNA"/>
</dbReference>
<proteinExistence type="predicted"/>
<organism evidence="2 3">
    <name type="scientific">Acidovorax delafieldii 2AN</name>
    <dbReference type="NCBI Taxonomy" id="573060"/>
    <lineage>
        <taxon>Bacteria</taxon>
        <taxon>Pseudomonadati</taxon>
        <taxon>Pseudomonadota</taxon>
        <taxon>Betaproteobacteria</taxon>
        <taxon>Burkholderiales</taxon>
        <taxon>Comamonadaceae</taxon>
        <taxon>Acidovorax</taxon>
    </lineage>
</organism>
<keyword evidence="3" id="KW-1185">Reference proteome</keyword>
<evidence type="ECO:0000313" key="2">
    <source>
        <dbReference type="EMBL" id="EER57623.1"/>
    </source>
</evidence>
<dbReference type="PANTHER" id="PTHR35369">
    <property type="entry name" value="BLR3025 PROTEIN-RELATED"/>
    <property type="match status" value="1"/>
</dbReference>
<dbReference type="InterPro" id="IPR043502">
    <property type="entry name" value="DNA/RNA_pol_sf"/>
</dbReference>
<gene>
    <name evidence="2" type="ORF">AcdelDRAFT_4804</name>
</gene>
<name>C5TD23_ACIDE</name>
<reference evidence="2 3" key="1">
    <citation type="submission" date="2009-05" db="EMBL/GenBank/DDBJ databases">
        <title>The draft genome of Acidovorax delafieldii 2AN.</title>
        <authorList>
            <consortium name="US DOE Joint Genome Institute (JGI-PGF)"/>
            <person name="Lucas S."/>
            <person name="Copeland A."/>
            <person name="Lapidus A."/>
            <person name="Glavina del Rio T."/>
            <person name="Tice H."/>
            <person name="Bruce D."/>
            <person name="Goodwin L."/>
            <person name="Pitluck S."/>
            <person name="Larimer F."/>
            <person name="Land M.L."/>
            <person name="Hauser L."/>
            <person name="Shelobolina E.S."/>
            <person name="Picardal F."/>
            <person name="Roden E."/>
            <person name="Emerson D."/>
        </authorList>
    </citation>
    <scope>NUCLEOTIDE SEQUENCE [LARGE SCALE GENOMIC DNA]</scope>
    <source>
        <strain evidence="2 3">2AN</strain>
    </source>
</reference>
<keyword evidence="1" id="KW-0227">DNA damage</keyword>
<dbReference type="Proteomes" id="UP000003856">
    <property type="component" value="Unassembled WGS sequence"/>
</dbReference>
<sequence length="197" mass="20713">MHWIAWPLPQDDEGLPQACAAAGWWALRFTPRVTLMEDAVLMEVSSTERLWGGRAALLGQLQRACPQAPGGESAVWACGATATIALALLRLACTGQTPPPAARLPHALPLSLLSALQPHVASLERMGCRTWGDLQALPRAGVARRFGAAALQALDQAPGPCTAAPCLAGPARAFRDVGRAARAGHLGRCLALERQPP</sequence>